<evidence type="ECO:0000313" key="5">
    <source>
        <dbReference type="EMBL" id="KRJ97696.1"/>
    </source>
</evidence>
<feature type="compositionally biased region" description="Basic residues" evidence="3">
    <location>
        <begin position="105"/>
        <end position="125"/>
    </location>
</feature>
<feature type="transmembrane region" description="Helical" evidence="4">
    <location>
        <begin position="505"/>
        <end position="524"/>
    </location>
</feature>
<feature type="compositionally biased region" description="Low complexity" evidence="3">
    <location>
        <begin position="762"/>
        <end position="787"/>
    </location>
</feature>
<name>A0A0R1DRK2_DROYA</name>
<organism evidence="5 6">
    <name type="scientific">Drosophila yakuba</name>
    <name type="common">Fruit fly</name>
    <dbReference type="NCBI Taxonomy" id="7245"/>
    <lineage>
        <taxon>Eukaryota</taxon>
        <taxon>Metazoa</taxon>
        <taxon>Ecdysozoa</taxon>
        <taxon>Arthropoda</taxon>
        <taxon>Hexapoda</taxon>
        <taxon>Insecta</taxon>
        <taxon>Pterygota</taxon>
        <taxon>Neoptera</taxon>
        <taxon>Endopterygota</taxon>
        <taxon>Diptera</taxon>
        <taxon>Brachycera</taxon>
        <taxon>Muscomorpha</taxon>
        <taxon>Ephydroidea</taxon>
        <taxon>Drosophilidae</taxon>
        <taxon>Drosophila</taxon>
        <taxon>Sophophora</taxon>
    </lineage>
</organism>
<reference evidence="5 6" key="2">
    <citation type="journal article" date="2007" name="PLoS Biol.">
        <title>Principles of genome evolution in the Drosophila melanogaster species group.</title>
        <authorList>
            <person name="Ranz J.M."/>
            <person name="Maurin D."/>
            <person name="Chan Y.S."/>
            <person name="von Grotthuss M."/>
            <person name="Hillier L.W."/>
            <person name="Roote J."/>
            <person name="Ashburner M."/>
            <person name="Bergman C.M."/>
        </authorList>
    </citation>
    <scope>NUCLEOTIDE SEQUENCE [LARGE SCALE GENOMIC DNA]</scope>
    <source>
        <strain evidence="6">Tai18E2 / Tucson 14021-0261.01</strain>
    </source>
</reference>
<feature type="transmembrane region" description="Helical" evidence="4">
    <location>
        <begin position="473"/>
        <end position="493"/>
    </location>
</feature>
<evidence type="ECO:0000256" key="2">
    <source>
        <dbReference type="ARBA" id="ARBA00023242"/>
    </source>
</evidence>
<evidence type="ECO:0000313" key="6">
    <source>
        <dbReference type="Proteomes" id="UP000002282"/>
    </source>
</evidence>
<keyword evidence="4" id="KW-0812">Transmembrane</keyword>
<proteinExistence type="predicted"/>
<feature type="compositionally biased region" description="Low complexity" evidence="3">
    <location>
        <begin position="800"/>
        <end position="821"/>
    </location>
</feature>
<keyword evidence="6" id="KW-1185">Reference proteome</keyword>
<dbReference type="AlphaFoldDB" id="A0A0R1DRK2"/>
<feature type="region of interest" description="Disordered" evidence="3">
    <location>
        <begin position="642"/>
        <end position="835"/>
    </location>
</feature>
<dbReference type="KEGG" id="dya:Dyak_GE18661"/>
<evidence type="ECO:0000256" key="1">
    <source>
        <dbReference type="ARBA" id="ARBA00004123"/>
    </source>
</evidence>
<accession>A0A0R1DRK2</accession>
<dbReference type="OrthoDB" id="6425771at2759"/>
<feature type="compositionally biased region" description="Low complexity" evidence="3">
    <location>
        <begin position="716"/>
        <end position="748"/>
    </location>
</feature>
<feature type="compositionally biased region" description="Polar residues" evidence="3">
    <location>
        <begin position="142"/>
        <end position="151"/>
    </location>
</feature>
<comment type="subcellular location">
    <subcellularLocation>
        <location evidence="1">Nucleus</location>
    </subcellularLocation>
</comment>
<sequence>MYAAAGGASLASRQARQRQRQQKKTQQLQAKLHPPKAAGLASDHAAEGASTPTRSQSRQFHQLPQNYLRAPQPHGRKLSATYTTQSKLLLPIEEGDTQSVSQLRMHSHAHSHGHAYAHAHSHSHGPAHAPQAAPPALLSHHGQTPYQQFASSHGRVSPKLVHRHSGSSSSAGFHPVISAGQLHKSATATLPLVSHMEAEAMAVSPSAVAGVKTTVTSLETATPTSPPLASTSAAAAAAMAAEAEAELAGAGAMFVPHHDAIIVTPATPMASPGHVAKLRRPGPEELLFESSAERQPLTAGEALDDEDEPMHPPAPGQLERKCSVYRMRRSDAFEQDTGGASGGVGGAGGGLKRQLRELQFSTTGVQQTQYEPLLADEPQLIFKGLGVNGRKMQICAYCEEGICVCEHLECAQGRAAWLERGRRCSVQDQQQQQATCHRRWVKRNRIQDASLGGSSDDEDFLGVLRGPSTFANAFLYVGLGTVALGLVIAFVGTGEKGFKTTELRLIGPSLIVLGLICCILRILFCICPSHCISSSKKTRKKNGNKIDADHTTSLLRNESKRVSIARGPSFQPKYPIAHKRSQSKMLNEGMEALRQIATTSLFMQNEQKTAINRVVPIINEPETGDAPLEMKKLQTALNACEMSDDEQDQNQDQDQDQQKQKQQQQQQQIAKRTTATTAVTSSTTKDPTSTAATSRITRATTLSTVDEKPDSKLVRQRVALQQQRQQQQQQDQQQVPKSQSLSSSSTVKDSLEVLEETSLIDASNETTTPVATTAASTAAPMPSSCSTGAIPRLNRPGISTGATPKTTTTTTTPTITARLPTSQSHPTSYDLPPALPHTYSATATVRGPLGMSMSSSASGKGTGTGTGTAFTLPPTTTAISLLPLPAPPTVATASSTSTTIASIPGQVLETSGVTSLSLSLMRPATASGVVLSGLTTSSFTTGTDHQKSHPSSAGSVMGRGSSLLLSPPTAAAASSSSPSSSKFEPELVLSPANLGQ</sequence>
<evidence type="ECO:0000256" key="3">
    <source>
        <dbReference type="SAM" id="MobiDB-lite"/>
    </source>
</evidence>
<dbReference type="GO" id="GO:0016567">
    <property type="term" value="P:protein ubiquitination"/>
    <property type="evidence" value="ECO:0007669"/>
    <property type="project" value="InterPro"/>
</dbReference>
<dbReference type="EMBL" id="CM000157">
    <property type="protein sequence ID" value="KRJ97696.1"/>
    <property type="molecule type" value="Genomic_DNA"/>
</dbReference>
<keyword evidence="4" id="KW-0472">Membrane</keyword>
<dbReference type="PANTHER" id="PTHR13129:SF4">
    <property type="entry name" value="DDB1- AND CUL4-ASSOCIATED FACTOR 1"/>
    <property type="match status" value="1"/>
</dbReference>
<feature type="region of interest" description="Disordered" evidence="3">
    <location>
        <begin position="938"/>
        <end position="996"/>
    </location>
</feature>
<feature type="compositionally biased region" description="Polar residues" evidence="3">
    <location>
        <begin position="50"/>
        <end position="60"/>
    </location>
</feature>
<evidence type="ECO:0000256" key="4">
    <source>
        <dbReference type="SAM" id="Phobius"/>
    </source>
</evidence>
<feature type="region of interest" description="Disordered" evidence="3">
    <location>
        <begin position="101"/>
        <end position="174"/>
    </location>
</feature>
<keyword evidence="4" id="KW-1133">Transmembrane helix</keyword>
<dbReference type="Proteomes" id="UP000002282">
    <property type="component" value="Chromosome 2L"/>
</dbReference>
<keyword evidence="2" id="KW-0539">Nucleus</keyword>
<dbReference type="eggNOG" id="ENOG502S58V">
    <property type="taxonomic scope" value="Eukaryota"/>
</dbReference>
<feature type="compositionally biased region" description="Low complexity" evidence="3">
    <location>
        <begin position="961"/>
        <end position="981"/>
    </location>
</feature>
<protein>
    <submittedName>
        <fullName evidence="5">Uncharacterized protein, isoform C</fullName>
    </submittedName>
</protein>
<gene>
    <name evidence="5" type="primary">Dyak\GE18661</name>
    <name evidence="5" type="synonym">dyak_GLEANR_2447</name>
    <name evidence="5" type="synonym">GE18661</name>
    <name evidence="5" type="ORF">Dyak_GE18661</name>
</gene>
<reference evidence="5 6" key="1">
    <citation type="journal article" date="2007" name="Nature">
        <title>Evolution of genes and genomes on the Drosophila phylogeny.</title>
        <authorList>
            <consortium name="Drosophila 12 Genomes Consortium"/>
            <person name="Clark A.G."/>
            <person name="Eisen M.B."/>
            <person name="Smith D.R."/>
            <person name="Bergman C.M."/>
            <person name="Oliver B."/>
            <person name="Markow T.A."/>
            <person name="Kaufman T.C."/>
            <person name="Kellis M."/>
            <person name="Gelbart W."/>
            <person name="Iyer V.N."/>
            <person name="Pollard D.A."/>
            <person name="Sackton T.B."/>
            <person name="Larracuente A.M."/>
            <person name="Singh N.D."/>
            <person name="Abad J.P."/>
            <person name="Abt D.N."/>
            <person name="Adryan B."/>
            <person name="Aguade M."/>
            <person name="Akashi H."/>
            <person name="Anderson W.W."/>
            <person name="Aquadro C.F."/>
            <person name="Ardell D.H."/>
            <person name="Arguello R."/>
            <person name="Artieri C.G."/>
            <person name="Barbash D.A."/>
            <person name="Barker D."/>
            <person name="Barsanti P."/>
            <person name="Batterham P."/>
            <person name="Batzoglou S."/>
            <person name="Begun D."/>
            <person name="Bhutkar A."/>
            <person name="Blanco E."/>
            <person name="Bosak S.A."/>
            <person name="Bradley R.K."/>
            <person name="Brand A.D."/>
            <person name="Brent M.R."/>
            <person name="Brooks A.N."/>
            <person name="Brown R.H."/>
            <person name="Butlin R.K."/>
            <person name="Caggese C."/>
            <person name="Calvi B.R."/>
            <person name="Bernardo de Carvalho A."/>
            <person name="Caspi A."/>
            <person name="Castrezana S."/>
            <person name="Celniker S.E."/>
            <person name="Chang J.L."/>
            <person name="Chapple C."/>
            <person name="Chatterji S."/>
            <person name="Chinwalla A."/>
            <person name="Civetta A."/>
            <person name="Clifton S.W."/>
            <person name="Comeron J.M."/>
            <person name="Costello J.C."/>
            <person name="Coyne J.A."/>
            <person name="Daub J."/>
            <person name="David R.G."/>
            <person name="Delcher A.L."/>
            <person name="Delehaunty K."/>
            <person name="Do C.B."/>
            <person name="Ebling H."/>
            <person name="Edwards K."/>
            <person name="Eickbush T."/>
            <person name="Evans J.D."/>
            <person name="Filipski A."/>
            <person name="Findeiss S."/>
            <person name="Freyhult E."/>
            <person name="Fulton L."/>
            <person name="Fulton R."/>
            <person name="Garcia A.C."/>
            <person name="Gardiner A."/>
            <person name="Garfield D.A."/>
            <person name="Garvin B.E."/>
            <person name="Gibson G."/>
            <person name="Gilbert D."/>
            <person name="Gnerre S."/>
            <person name="Godfrey J."/>
            <person name="Good R."/>
            <person name="Gotea V."/>
            <person name="Gravely B."/>
            <person name="Greenberg A.J."/>
            <person name="Griffiths-Jones S."/>
            <person name="Gross S."/>
            <person name="Guigo R."/>
            <person name="Gustafson E.A."/>
            <person name="Haerty W."/>
            <person name="Hahn M.W."/>
            <person name="Halligan D.L."/>
            <person name="Halpern A.L."/>
            <person name="Halter G.M."/>
            <person name="Han M.V."/>
            <person name="Heger A."/>
            <person name="Hillier L."/>
            <person name="Hinrichs A.S."/>
            <person name="Holmes I."/>
            <person name="Hoskins R.A."/>
            <person name="Hubisz M.J."/>
            <person name="Hultmark D."/>
            <person name="Huntley M.A."/>
            <person name="Jaffe D.B."/>
            <person name="Jagadeeshan S."/>
            <person name="Jeck W.R."/>
            <person name="Johnson J."/>
            <person name="Jones C.D."/>
            <person name="Jordan W.C."/>
            <person name="Karpen G.H."/>
            <person name="Kataoka E."/>
            <person name="Keightley P.D."/>
            <person name="Kheradpour P."/>
            <person name="Kirkness E.F."/>
            <person name="Koerich L.B."/>
            <person name="Kristiansen K."/>
            <person name="Kudrna D."/>
            <person name="Kulathinal R.J."/>
            <person name="Kumar S."/>
            <person name="Kwok R."/>
            <person name="Lander E."/>
            <person name="Langley C.H."/>
            <person name="Lapoint R."/>
            <person name="Lazzaro B.P."/>
            <person name="Lee S.J."/>
            <person name="Levesque L."/>
            <person name="Li R."/>
            <person name="Lin C.F."/>
            <person name="Lin M.F."/>
            <person name="Lindblad-Toh K."/>
            <person name="Llopart A."/>
            <person name="Long M."/>
            <person name="Low L."/>
            <person name="Lozovsky E."/>
            <person name="Lu J."/>
            <person name="Luo M."/>
            <person name="Machado C.A."/>
            <person name="Makalowski W."/>
            <person name="Marzo M."/>
            <person name="Matsuda M."/>
            <person name="Matzkin L."/>
            <person name="McAllister B."/>
            <person name="McBride C.S."/>
            <person name="McKernan B."/>
            <person name="McKernan K."/>
            <person name="Mendez-Lago M."/>
            <person name="Minx P."/>
            <person name="Mollenhauer M.U."/>
            <person name="Montooth K."/>
            <person name="Mount S.M."/>
            <person name="Mu X."/>
            <person name="Myers E."/>
            <person name="Negre B."/>
            <person name="Newfeld S."/>
            <person name="Nielsen R."/>
            <person name="Noor M.A."/>
            <person name="O'Grady P."/>
            <person name="Pachter L."/>
            <person name="Papaceit M."/>
            <person name="Parisi M.J."/>
            <person name="Parisi M."/>
            <person name="Parts L."/>
            <person name="Pedersen J.S."/>
            <person name="Pesole G."/>
            <person name="Phillippy A.M."/>
            <person name="Ponting C.P."/>
            <person name="Pop M."/>
            <person name="Porcelli D."/>
            <person name="Powell J.R."/>
            <person name="Prohaska S."/>
            <person name="Pruitt K."/>
            <person name="Puig M."/>
            <person name="Quesneville H."/>
            <person name="Ram K.R."/>
            <person name="Rand D."/>
            <person name="Rasmussen M.D."/>
            <person name="Reed L.K."/>
            <person name="Reenan R."/>
            <person name="Reily A."/>
            <person name="Remington K.A."/>
            <person name="Rieger T.T."/>
            <person name="Ritchie M.G."/>
            <person name="Robin C."/>
            <person name="Rogers Y.H."/>
            <person name="Rohde C."/>
            <person name="Rozas J."/>
            <person name="Rubenfield M.J."/>
            <person name="Ruiz A."/>
            <person name="Russo S."/>
            <person name="Salzberg S.L."/>
            <person name="Sanchez-Gracia A."/>
            <person name="Saranga D.J."/>
            <person name="Sato H."/>
            <person name="Schaeffer S.W."/>
            <person name="Schatz M.C."/>
            <person name="Schlenke T."/>
            <person name="Schwartz R."/>
            <person name="Segarra C."/>
            <person name="Singh R.S."/>
            <person name="Sirot L."/>
            <person name="Sirota M."/>
            <person name="Sisneros N.B."/>
            <person name="Smith C.D."/>
            <person name="Smith T.F."/>
            <person name="Spieth J."/>
            <person name="Stage D.E."/>
            <person name="Stark A."/>
            <person name="Stephan W."/>
            <person name="Strausberg R.L."/>
            <person name="Strempel S."/>
            <person name="Sturgill D."/>
            <person name="Sutton G."/>
            <person name="Sutton G.G."/>
            <person name="Tao W."/>
            <person name="Teichmann S."/>
            <person name="Tobari Y.N."/>
            <person name="Tomimura Y."/>
            <person name="Tsolas J.M."/>
            <person name="Valente V.L."/>
            <person name="Venter E."/>
            <person name="Venter J.C."/>
            <person name="Vicario S."/>
            <person name="Vieira F.G."/>
            <person name="Vilella A.J."/>
            <person name="Villasante A."/>
            <person name="Walenz B."/>
            <person name="Wang J."/>
            <person name="Wasserman M."/>
            <person name="Watts T."/>
            <person name="Wilson D."/>
            <person name="Wilson R.K."/>
            <person name="Wing R.A."/>
            <person name="Wolfner M.F."/>
            <person name="Wong A."/>
            <person name="Wong G.K."/>
            <person name="Wu C.I."/>
            <person name="Wu G."/>
            <person name="Yamamoto D."/>
            <person name="Yang H.P."/>
            <person name="Yang S.P."/>
            <person name="Yorke J.A."/>
            <person name="Yoshida K."/>
            <person name="Zdobnov E."/>
            <person name="Zhang P."/>
            <person name="Zhang Y."/>
            <person name="Zimin A.V."/>
            <person name="Baldwin J."/>
            <person name="Abdouelleil A."/>
            <person name="Abdulkadir J."/>
            <person name="Abebe A."/>
            <person name="Abera B."/>
            <person name="Abreu J."/>
            <person name="Acer S.C."/>
            <person name="Aftuck L."/>
            <person name="Alexander A."/>
            <person name="An P."/>
            <person name="Anderson E."/>
            <person name="Anderson S."/>
            <person name="Arachi H."/>
            <person name="Azer M."/>
            <person name="Bachantsang P."/>
            <person name="Barry A."/>
            <person name="Bayul T."/>
            <person name="Berlin A."/>
            <person name="Bessette D."/>
            <person name="Bloom T."/>
            <person name="Blye J."/>
            <person name="Boguslavskiy L."/>
            <person name="Bonnet C."/>
            <person name="Boukhgalter B."/>
            <person name="Bourzgui I."/>
            <person name="Brown A."/>
            <person name="Cahill P."/>
            <person name="Channer S."/>
            <person name="Cheshatsang Y."/>
            <person name="Chuda L."/>
            <person name="Citroen M."/>
            <person name="Collymore A."/>
            <person name="Cooke P."/>
            <person name="Costello M."/>
            <person name="D'Aco K."/>
            <person name="Daza R."/>
            <person name="De Haan G."/>
            <person name="DeGray S."/>
            <person name="DeMaso C."/>
            <person name="Dhargay N."/>
            <person name="Dooley K."/>
            <person name="Dooley E."/>
            <person name="Doricent M."/>
            <person name="Dorje P."/>
            <person name="Dorjee K."/>
            <person name="Dupes A."/>
            <person name="Elong R."/>
            <person name="Falk J."/>
            <person name="Farina A."/>
            <person name="Faro S."/>
            <person name="Ferguson D."/>
            <person name="Fisher S."/>
            <person name="Foley C.D."/>
            <person name="Franke A."/>
            <person name="Friedrich D."/>
            <person name="Gadbois L."/>
            <person name="Gearin G."/>
            <person name="Gearin C.R."/>
            <person name="Giannoukos G."/>
            <person name="Goode T."/>
            <person name="Graham J."/>
            <person name="Grandbois E."/>
            <person name="Grewal S."/>
            <person name="Gyaltsen K."/>
            <person name="Hafez N."/>
            <person name="Hagos B."/>
            <person name="Hall J."/>
            <person name="Henson C."/>
            <person name="Hollinger A."/>
            <person name="Honan T."/>
            <person name="Huard M.D."/>
            <person name="Hughes L."/>
            <person name="Hurhula B."/>
            <person name="Husby M.E."/>
            <person name="Kamat A."/>
            <person name="Kanga B."/>
            <person name="Kashin S."/>
            <person name="Khazanovich D."/>
            <person name="Kisner P."/>
            <person name="Lance K."/>
            <person name="Lara M."/>
            <person name="Lee W."/>
            <person name="Lennon N."/>
            <person name="Letendre F."/>
            <person name="LeVine R."/>
            <person name="Lipovsky A."/>
            <person name="Liu X."/>
            <person name="Liu J."/>
            <person name="Liu S."/>
            <person name="Lokyitsang T."/>
            <person name="Lokyitsang Y."/>
            <person name="Lubonja R."/>
            <person name="Lui A."/>
            <person name="MacDonald P."/>
            <person name="Magnisalis V."/>
            <person name="Maru K."/>
            <person name="Matthews C."/>
            <person name="McCusker W."/>
            <person name="McDonough S."/>
            <person name="Mehta T."/>
            <person name="Meldrim J."/>
            <person name="Meneus L."/>
            <person name="Mihai O."/>
            <person name="Mihalev A."/>
            <person name="Mihova T."/>
            <person name="Mittelman R."/>
            <person name="Mlenga V."/>
            <person name="Montmayeur A."/>
            <person name="Mulrain L."/>
            <person name="Navidi A."/>
            <person name="Naylor J."/>
            <person name="Negash T."/>
            <person name="Nguyen T."/>
            <person name="Nguyen N."/>
            <person name="Nicol R."/>
            <person name="Norbu C."/>
            <person name="Norbu N."/>
            <person name="Novod N."/>
            <person name="O'Neill B."/>
            <person name="Osman S."/>
            <person name="Markiewicz E."/>
            <person name="Oyono O.L."/>
            <person name="Patti C."/>
            <person name="Phunkhang P."/>
            <person name="Pierre F."/>
            <person name="Priest M."/>
            <person name="Raghuraman S."/>
            <person name="Rege F."/>
            <person name="Reyes R."/>
            <person name="Rise C."/>
            <person name="Rogov P."/>
            <person name="Ross K."/>
            <person name="Ryan E."/>
            <person name="Settipalli S."/>
            <person name="Shea T."/>
            <person name="Sherpa N."/>
            <person name="Shi L."/>
            <person name="Shih D."/>
            <person name="Sparrow T."/>
            <person name="Spaulding J."/>
            <person name="Stalker J."/>
            <person name="Stange-Thomann N."/>
            <person name="Stavropoulos S."/>
            <person name="Stone C."/>
            <person name="Strader C."/>
            <person name="Tesfaye S."/>
            <person name="Thomson T."/>
            <person name="Thoulutsang Y."/>
            <person name="Thoulutsang D."/>
            <person name="Topham K."/>
            <person name="Topping I."/>
            <person name="Tsamla T."/>
            <person name="Vassiliev H."/>
            <person name="Vo A."/>
            <person name="Wangchuk T."/>
            <person name="Wangdi T."/>
            <person name="Weiand M."/>
            <person name="Wilkinson J."/>
            <person name="Wilson A."/>
            <person name="Yadav S."/>
            <person name="Young G."/>
            <person name="Yu Q."/>
            <person name="Zembek L."/>
            <person name="Zhong D."/>
            <person name="Zimmer A."/>
            <person name="Zwirko Z."/>
            <person name="Jaffe D.B."/>
            <person name="Alvarez P."/>
            <person name="Brockman W."/>
            <person name="Butler J."/>
            <person name="Chin C."/>
            <person name="Gnerre S."/>
            <person name="Grabherr M."/>
            <person name="Kleber M."/>
            <person name="Mauceli E."/>
            <person name="MacCallum I."/>
        </authorList>
    </citation>
    <scope>NUCLEOTIDE SEQUENCE [LARGE SCALE GENOMIC DNA]</scope>
    <source>
        <strain evidence="6">Tai18E2 / Tucson 14021-0261.01</strain>
    </source>
</reference>
<feature type="region of interest" description="Disordered" evidence="3">
    <location>
        <begin position="1"/>
        <end position="60"/>
    </location>
</feature>
<feature type="compositionally biased region" description="Acidic residues" evidence="3">
    <location>
        <begin position="642"/>
        <end position="655"/>
    </location>
</feature>
<dbReference type="GO" id="GO:0005634">
    <property type="term" value="C:nucleus"/>
    <property type="evidence" value="ECO:0007669"/>
    <property type="project" value="UniProtKB-SubCell"/>
</dbReference>
<dbReference type="PANTHER" id="PTHR13129">
    <property type="entry name" value="VPRBP PROTEIN-RELATED"/>
    <property type="match status" value="1"/>
</dbReference>
<feature type="compositionally biased region" description="Low complexity" evidence="3">
    <location>
        <begin position="660"/>
        <end position="704"/>
    </location>
</feature>
<feature type="region of interest" description="Disordered" evidence="3">
    <location>
        <begin position="850"/>
        <end position="871"/>
    </location>
</feature>
<dbReference type="GO" id="GO:0080008">
    <property type="term" value="C:Cul4-RING E3 ubiquitin ligase complex"/>
    <property type="evidence" value="ECO:0007669"/>
    <property type="project" value="TreeGrafter"/>
</dbReference>
<dbReference type="InterPro" id="IPR033270">
    <property type="entry name" value="VPRBP/DCAF1"/>
</dbReference>
<feature type="compositionally biased region" description="Low complexity" evidence="3">
    <location>
        <begin position="126"/>
        <end position="141"/>
    </location>
</feature>
<feature type="compositionally biased region" description="Low complexity" evidence="3">
    <location>
        <begin position="850"/>
        <end position="859"/>
    </location>
</feature>